<dbReference type="Proteomes" id="UP000289340">
    <property type="component" value="Chromosome 18"/>
</dbReference>
<evidence type="ECO:0000256" key="4">
    <source>
        <dbReference type="ARBA" id="ARBA00022723"/>
    </source>
</evidence>
<dbReference type="EMBL" id="QZWG01000018">
    <property type="protein sequence ID" value="RZB50235.1"/>
    <property type="molecule type" value="Genomic_DNA"/>
</dbReference>
<evidence type="ECO:0000256" key="5">
    <source>
        <dbReference type="ARBA" id="ARBA00022771"/>
    </source>
</evidence>
<feature type="zinc finger region" description="FLZ-type" evidence="6">
    <location>
        <begin position="135"/>
        <end position="179"/>
    </location>
</feature>
<comment type="similarity">
    <text evidence="2">Belongs to the FLZ family.</text>
</comment>
<protein>
    <recommendedName>
        <fullName evidence="8">FLZ-type domain-containing protein</fullName>
    </recommendedName>
</protein>
<evidence type="ECO:0000256" key="1">
    <source>
        <dbReference type="ARBA" id="ARBA00004496"/>
    </source>
</evidence>
<organism evidence="9 10">
    <name type="scientific">Glycine soja</name>
    <name type="common">Wild soybean</name>
    <dbReference type="NCBI Taxonomy" id="3848"/>
    <lineage>
        <taxon>Eukaryota</taxon>
        <taxon>Viridiplantae</taxon>
        <taxon>Streptophyta</taxon>
        <taxon>Embryophyta</taxon>
        <taxon>Tracheophyta</taxon>
        <taxon>Spermatophyta</taxon>
        <taxon>Magnoliopsida</taxon>
        <taxon>eudicotyledons</taxon>
        <taxon>Gunneridae</taxon>
        <taxon>Pentapetalae</taxon>
        <taxon>rosids</taxon>
        <taxon>fabids</taxon>
        <taxon>Fabales</taxon>
        <taxon>Fabaceae</taxon>
        <taxon>Papilionoideae</taxon>
        <taxon>50 kb inversion clade</taxon>
        <taxon>NPAAA clade</taxon>
        <taxon>indigoferoid/millettioid clade</taxon>
        <taxon>Phaseoleae</taxon>
        <taxon>Glycine</taxon>
        <taxon>Glycine subgen. Soja</taxon>
    </lineage>
</organism>
<feature type="region of interest" description="Disordered" evidence="7">
    <location>
        <begin position="174"/>
        <end position="204"/>
    </location>
</feature>
<keyword evidence="10" id="KW-1185">Reference proteome</keyword>
<name>A0A445FMV2_GLYSO</name>
<evidence type="ECO:0000313" key="10">
    <source>
        <dbReference type="Proteomes" id="UP000289340"/>
    </source>
</evidence>
<gene>
    <name evidence="9" type="ORF">D0Y65_047247</name>
</gene>
<evidence type="ECO:0000256" key="7">
    <source>
        <dbReference type="SAM" id="MobiDB-lite"/>
    </source>
</evidence>
<dbReference type="InterPro" id="IPR007650">
    <property type="entry name" value="Zf-FLZ_dom"/>
</dbReference>
<comment type="subcellular location">
    <subcellularLocation>
        <location evidence="1">Cytoplasm</location>
    </subcellularLocation>
</comment>
<dbReference type="Gramene" id="XM_028359584.1">
    <property type="protein sequence ID" value="XP_028215385.1"/>
    <property type="gene ID" value="LOC114397515"/>
</dbReference>
<evidence type="ECO:0000256" key="3">
    <source>
        <dbReference type="ARBA" id="ARBA00022490"/>
    </source>
</evidence>
<feature type="domain" description="FLZ-type" evidence="8">
    <location>
        <begin position="135"/>
        <end position="179"/>
    </location>
</feature>
<reference evidence="9 10" key="1">
    <citation type="submission" date="2018-09" db="EMBL/GenBank/DDBJ databases">
        <title>A high-quality reference genome of wild soybean provides a powerful tool to mine soybean genomes.</title>
        <authorList>
            <person name="Xie M."/>
            <person name="Chung C.Y.L."/>
            <person name="Li M.-W."/>
            <person name="Wong F.-L."/>
            <person name="Chan T.-F."/>
            <person name="Lam H.-M."/>
        </authorList>
    </citation>
    <scope>NUCLEOTIDE SEQUENCE [LARGE SCALE GENOMIC DNA]</scope>
    <source>
        <strain evidence="10">cv. W05</strain>
        <tissue evidence="9">Hypocotyl of etiolated seedlings</tissue>
    </source>
</reference>
<keyword evidence="4" id="KW-0479">Metal-binding</keyword>
<proteinExistence type="inferred from homology"/>
<evidence type="ECO:0000256" key="6">
    <source>
        <dbReference type="PROSITE-ProRule" id="PRU01131"/>
    </source>
</evidence>
<feature type="compositionally biased region" description="Basic and acidic residues" evidence="7">
    <location>
        <begin position="174"/>
        <end position="187"/>
    </location>
</feature>
<sequence length="204" mass="22861">MRKKIEEEQDMLLGKRPRAPIMKRTTSMSGGLAVETKTTNEEVVVMSDSQHDEVAANNKLVDPHVVVAMGTPNNNEFVPDHTKHVSEAKGSYVYADRLMGINMSMPLSPTTSNNHRHTHIHNHTTNTNNIHTTSHFLRTCGLCNCHLAPGRDIYMYRGDAAFCSLECREKQMKQDQRKEKWKAGSNKEHHRASPPGATAKASCN</sequence>
<evidence type="ECO:0000313" key="9">
    <source>
        <dbReference type="EMBL" id="RZB50235.1"/>
    </source>
</evidence>
<dbReference type="PANTHER" id="PTHR33059">
    <property type="entry name" value="FCS-LIKE ZINC FINGER 5"/>
    <property type="match status" value="1"/>
</dbReference>
<dbReference type="Pfam" id="PF04570">
    <property type="entry name" value="zf-FLZ"/>
    <property type="match status" value="1"/>
</dbReference>
<keyword evidence="5" id="KW-0862">Zinc</keyword>
<dbReference type="PROSITE" id="PS51795">
    <property type="entry name" value="ZF_FLZ"/>
    <property type="match status" value="1"/>
</dbReference>
<evidence type="ECO:0000256" key="2">
    <source>
        <dbReference type="ARBA" id="ARBA00009374"/>
    </source>
</evidence>
<dbReference type="GO" id="GO:0008270">
    <property type="term" value="F:zinc ion binding"/>
    <property type="evidence" value="ECO:0007669"/>
    <property type="project" value="UniProtKB-KW"/>
</dbReference>
<dbReference type="GO" id="GO:0005737">
    <property type="term" value="C:cytoplasm"/>
    <property type="evidence" value="ECO:0007669"/>
    <property type="project" value="UniProtKB-SubCell"/>
</dbReference>
<keyword evidence="5" id="KW-0863">Zinc-finger</keyword>
<evidence type="ECO:0000259" key="8">
    <source>
        <dbReference type="PROSITE" id="PS51795"/>
    </source>
</evidence>
<dbReference type="PANTHER" id="PTHR33059:SF76">
    <property type="entry name" value="FCS-LIKE ZINC FINGER 7"/>
    <property type="match status" value="1"/>
</dbReference>
<accession>A0A445FMV2</accession>
<dbReference type="AlphaFoldDB" id="A0A445FMV2"/>
<comment type="caution">
    <text evidence="9">The sequence shown here is derived from an EMBL/GenBank/DDBJ whole genome shotgun (WGS) entry which is preliminary data.</text>
</comment>
<keyword evidence="3" id="KW-0963">Cytoplasm</keyword>